<keyword evidence="4" id="KW-1185">Reference proteome</keyword>
<evidence type="ECO:0000256" key="2">
    <source>
        <dbReference type="SAM" id="Phobius"/>
    </source>
</evidence>
<evidence type="ECO:0000313" key="4">
    <source>
        <dbReference type="Proteomes" id="UP000807159"/>
    </source>
</evidence>
<evidence type="ECO:0000256" key="1">
    <source>
        <dbReference type="SAM" id="MobiDB-lite"/>
    </source>
</evidence>
<keyword evidence="2" id="KW-0812">Transmembrane</keyword>
<name>A0A8T2X7I6_POPDE</name>
<evidence type="ECO:0000313" key="3">
    <source>
        <dbReference type="EMBL" id="KAH8489519.1"/>
    </source>
</evidence>
<reference evidence="3" key="1">
    <citation type="journal article" date="2021" name="J. Hered.">
        <title>Genome Assembly of Salicaceae Populus deltoides (Eastern Cottonwood) I-69 Based on Nanopore Sequencing and Hi-C Technologies.</title>
        <authorList>
            <person name="Bai S."/>
            <person name="Wu H."/>
            <person name="Zhang J."/>
            <person name="Pan Z."/>
            <person name="Zhao W."/>
            <person name="Li Z."/>
            <person name="Tong C."/>
        </authorList>
    </citation>
    <scope>NUCLEOTIDE SEQUENCE</scope>
    <source>
        <tissue evidence="3">Leaf</tissue>
    </source>
</reference>
<dbReference type="PANTHER" id="PTHR36704:SF1">
    <property type="entry name" value="OS06G0239700 PROTEIN"/>
    <property type="match status" value="1"/>
</dbReference>
<dbReference type="AlphaFoldDB" id="A0A8T2X7I6"/>
<accession>A0A8T2X7I6</accession>
<sequence>MSFLAGRLAGKEGAFFFQESKHAVNRLAEKSATTVKNLPPPSSSSTIEHESQADVLPEVLRHSLPSKIFGKPYEPSSLSTSSKWALRSDHPNSSSTVSPDVLNPLRAYVSLPQVTFGPKRWELPSEEHSVLASTANEMRKDRYTTINPDKLKAAAEGLTYIGKAFAVATAIVFGGATLVFSLAASKLDLRNGDDIRTKGKDLVQPKLDVIREQFVPLKTWAEDTSKKWHLDRQEDVKEKPMVKELAKILGAKTSN</sequence>
<feature type="region of interest" description="Disordered" evidence="1">
    <location>
        <begin position="34"/>
        <end position="53"/>
    </location>
</feature>
<dbReference type="PANTHER" id="PTHR36704">
    <property type="entry name" value="PROTEIN, PUTATIVE-RELATED"/>
    <property type="match status" value="1"/>
</dbReference>
<dbReference type="Proteomes" id="UP000807159">
    <property type="component" value="Chromosome 14"/>
</dbReference>
<keyword evidence="2" id="KW-0472">Membrane</keyword>
<feature type="transmembrane region" description="Helical" evidence="2">
    <location>
        <begin position="160"/>
        <end position="183"/>
    </location>
</feature>
<protein>
    <submittedName>
        <fullName evidence="3">Uncharacterized protein</fullName>
    </submittedName>
</protein>
<keyword evidence="2" id="KW-1133">Transmembrane helix</keyword>
<comment type="caution">
    <text evidence="3">The sequence shown here is derived from an EMBL/GenBank/DDBJ whole genome shotgun (WGS) entry which is preliminary data.</text>
</comment>
<dbReference type="EMBL" id="JACEGQ020000014">
    <property type="protein sequence ID" value="KAH8489519.1"/>
    <property type="molecule type" value="Genomic_DNA"/>
</dbReference>
<gene>
    <name evidence="3" type="ORF">H0E87_024950</name>
</gene>
<organism evidence="3 4">
    <name type="scientific">Populus deltoides</name>
    <name type="common">Eastern poplar</name>
    <name type="synonym">Eastern cottonwood</name>
    <dbReference type="NCBI Taxonomy" id="3696"/>
    <lineage>
        <taxon>Eukaryota</taxon>
        <taxon>Viridiplantae</taxon>
        <taxon>Streptophyta</taxon>
        <taxon>Embryophyta</taxon>
        <taxon>Tracheophyta</taxon>
        <taxon>Spermatophyta</taxon>
        <taxon>Magnoliopsida</taxon>
        <taxon>eudicotyledons</taxon>
        <taxon>Gunneridae</taxon>
        <taxon>Pentapetalae</taxon>
        <taxon>rosids</taxon>
        <taxon>fabids</taxon>
        <taxon>Malpighiales</taxon>
        <taxon>Salicaceae</taxon>
        <taxon>Saliceae</taxon>
        <taxon>Populus</taxon>
    </lineage>
</organism>
<proteinExistence type="predicted"/>